<dbReference type="InterPro" id="IPR035166">
    <property type="entry name" value="DUF5336"/>
</dbReference>
<sequence>MSYPQGPPGSPGYPQAQQPTTQFSAPTQQFGRTPESSSSASDVASKLPLYLAAAVALLGLAVYLASFAPLFTISASDFPGLGTISGSSFGLVLAVAASLVAGLLAGTALLPRQGVHTSVYAVLAVAAFLLIIAEVINRPSGAAIDWGLYLIIAFSLFQAIIAVAALLFESGVITPPAPRPKYDQSYGHQQYGAPGPYYGHQGQQHHGGPQQRPGYPSTYPGGYPGGPSTGGYPAAQQQSHLQGQGQGQQGQQGQQGPATPPTGFPAYGQPPSSSSQTSSPTTQTPEQPSSSSQSGPPPS</sequence>
<feature type="transmembrane region" description="Helical" evidence="2">
    <location>
        <begin position="47"/>
        <end position="68"/>
    </location>
</feature>
<keyword evidence="2" id="KW-0472">Membrane</keyword>
<keyword evidence="2" id="KW-0812">Transmembrane</keyword>
<dbReference type="AlphaFoldDB" id="A0A101A0U1"/>
<reference evidence="3 4" key="1">
    <citation type="submission" date="2016-01" db="EMBL/GenBank/DDBJ databases">
        <authorList>
            <consortium name="TB Trials Study Group"/>
            <person name="Sutton G."/>
            <person name="Brinkac L."/>
            <person name="Sanka R."/>
            <person name="Adams M."/>
            <person name="Lau E.L."/>
            <person name="Macaden R."/>
            <person name="Grewal H.M.S."/>
        </authorList>
    </citation>
    <scope>NUCLEOTIDE SEQUENCE [LARGE SCALE GENOMIC DNA]</scope>
    <source>
        <strain evidence="3 4">IS-1744</strain>
    </source>
</reference>
<keyword evidence="4" id="KW-1185">Reference proteome</keyword>
<feature type="compositionally biased region" description="Pro residues" evidence="1">
    <location>
        <begin position="1"/>
        <end position="11"/>
    </location>
</feature>
<evidence type="ECO:0000256" key="2">
    <source>
        <dbReference type="SAM" id="Phobius"/>
    </source>
</evidence>
<dbReference type="Pfam" id="PF17270">
    <property type="entry name" value="DUF5336"/>
    <property type="match status" value="1"/>
</dbReference>
<feature type="compositionally biased region" description="Low complexity" evidence="1">
    <location>
        <begin position="269"/>
        <end position="299"/>
    </location>
</feature>
<comment type="caution">
    <text evidence="3">The sequence shown here is derived from an EMBL/GenBank/DDBJ whole genome shotgun (WGS) entry which is preliminary data.</text>
</comment>
<dbReference type="GeneID" id="27920367"/>
<dbReference type="RefSeq" id="WP_064399502.1">
    <property type="nucleotide sequence ID" value="NZ_LQIR01000056.1"/>
</dbReference>
<evidence type="ECO:0000313" key="3">
    <source>
        <dbReference type="EMBL" id="KUI09227.1"/>
    </source>
</evidence>
<keyword evidence="2" id="KW-1133">Transmembrane helix</keyword>
<feature type="transmembrane region" description="Helical" evidence="2">
    <location>
        <begin position="148"/>
        <end position="168"/>
    </location>
</feature>
<feature type="compositionally biased region" description="Low complexity" evidence="1">
    <location>
        <begin position="230"/>
        <end position="243"/>
    </location>
</feature>
<evidence type="ECO:0000256" key="1">
    <source>
        <dbReference type="SAM" id="MobiDB-lite"/>
    </source>
</evidence>
<proteinExistence type="predicted"/>
<feature type="transmembrane region" description="Helical" evidence="2">
    <location>
        <begin position="117"/>
        <end position="136"/>
    </location>
</feature>
<evidence type="ECO:0008006" key="5">
    <source>
        <dbReference type="Google" id="ProtNLM"/>
    </source>
</evidence>
<organism evidence="3 4">
    <name type="scientific">Mycobacterium lehmannii</name>
    <dbReference type="NCBI Taxonomy" id="2048550"/>
    <lineage>
        <taxon>Bacteria</taxon>
        <taxon>Bacillati</taxon>
        <taxon>Actinomycetota</taxon>
        <taxon>Actinomycetes</taxon>
        <taxon>Mycobacteriales</taxon>
        <taxon>Mycobacteriaceae</taxon>
        <taxon>Mycobacterium</taxon>
    </lineage>
</organism>
<feature type="transmembrane region" description="Helical" evidence="2">
    <location>
        <begin position="88"/>
        <end position="110"/>
    </location>
</feature>
<feature type="region of interest" description="Disordered" evidence="1">
    <location>
        <begin position="179"/>
        <end position="299"/>
    </location>
</feature>
<evidence type="ECO:0000313" key="4">
    <source>
        <dbReference type="Proteomes" id="UP000053707"/>
    </source>
</evidence>
<gene>
    <name evidence="3" type="ORF">AU192_17560</name>
</gene>
<feature type="region of interest" description="Disordered" evidence="1">
    <location>
        <begin position="1"/>
        <end position="39"/>
    </location>
</feature>
<accession>A0A101A0U1</accession>
<feature type="compositionally biased region" description="Polar residues" evidence="1">
    <location>
        <begin position="20"/>
        <end position="35"/>
    </location>
</feature>
<protein>
    <recommendedName>
        <fullName evidence="5">34 kDa antigenic protein</fullName>
    </recommendedName>
</protein>
<feature type="compositionally biased region" description="Low complexity" evidence="1">
    <location>
        <begin position="186"/>
        <end position="221"/>
    </location>
</feature>
<dbReference type="Proteomes" id="UP000053707">
    <property type="component" value="Unassembled WGS sequence"/>
</dbReference>
<name>A0A101A0U1_9MYCO</name>
<dbReference type="EMBL" id="LQIR01000056">
    <property type="protein sequence ID" value="KUI09227.1"/>
    <property type="molecule type" value="Genomic_DNA"/>
</dbReference>